<evidence type="ECO:0000313" key="3">
    <source>
        <dbReference type="EMBL" id="KNZ50038.1"/>
    </source>
</evidence>
<feature type="chain" id="PRO_5005567551" evidence="2">
    <location>
        <begin position="21"/>
        <end position="195"/>
    </location>
</feature>
<proteinExistence type="predicted"/>
<dbReference type="VEuPathDB" id="FungiDB:VP01_4632g1"/>
<sequence>MPKPALLALCLALSSTIIIAMHLPPADSPAGTIFVPPPIMQPPTLAHPDPVYDLQLRNRKLKVAFTPGDGSEQQVRELWKKPPKHPMQRTPTAEELEEIKYYLHHYQTGFAYGFDNTGILLKLPKDNCDSRYVCGKTAFYDKEGYLLYETGCCHWNASVMATKENNAAEFWIAWAIVAGLGNLAGLCFCQCCKTK</sequence>
<keyword evidence="4" id="KW-1185">Reference proteome</keyword>
<keyword evidence="1" id="KW-0472">Membrane</keyword>
<accession>A0A0L6UNC4</accession>
<keyword evidence="1" id="KW-0812">Transmembrane</keyword>
<dbReference type="Proteomes" id="UP000037035">
    <property type="component" value="Unassembled WGS sequence"/>
</dbReference>
<keyword evidence="1" id="KW-1133">Transmembrane helix</keyword>
<evidence type="ECO:0000313" key="4">
    <source>
        <dbReference type="Proteomes" id="UP000037035"/>
    </source>
</evidence>
<dbReference type="OrthoDB" id="2501098at2759"/>
<gene>
    <name evidence="3" type="ORF">VP01_4632g1</name>
</gene>
<feature type="transmembrane region" description="Helical" evidence="1">
    <location>
        <begin position="170"/>
        <end position="189"/>
    </location>
</feature>
<protein>
    <submittedName>
        <fullName evidence="3">Secreted protein</fullName>
    </submittedName>
</protein>
<name>A0A0L6UNC4_9BASI</name>
<evidence type="ECO:0000256" key="2">
    <source>
        <dbReference type="SAM" id="SignalP"/>
    </source>
</evidence>
<evidence type="ECO:0000256" key="1">
    <source>
        <dbReference type="SAM" id="Phobius"/>
    </source>
</evidence>
<reference evidence="3 4" key="1">
    <citation type="submission" date="2015-08" db="EMBL/GenBank/DDBJ databases">
        <title>Next Generation Sequencing and Analysis of the Genome of Puccinia sorghi L Schw, the Causal Agent of Maize Common Rust.</title>
        <authorList>
            <person name="Rochi L."/>
            <person name="Burguener G."/>
            <person name="Darino M."/>
            <person name="Turjanski A."/>
            <person name="Kreff E."/>
            <person name="Dieguez M.J."/>
            <person name="Sacco F."/>
        </authorList>
    </citation>
    <scope>NUCLEOTIDE SEQUENCE [LARGE SCALE GENOMIC DNA]</scope>
    <source>
        <strain evidence="3 4">RO10H11247</strain>
    </source>
</reference>
<organism evidence="3 4">
    <name type="scientific">Puccinia sorghi</name>
    <dbReference type="NCBI Taxonomy" id="27349"/>
    <lineage>
        <taxon>Eukaryota</taxon>
        <taxon>Fungi</taxon>
        <taxon>Dikarya</taxon>
        <taxon>Basidiomycota</taxon>
        <taxon>Pucciniomycotina</taxon>
        <taxon>Pucciniomycetes</taxon>
        <taxon>Pucciniales</taxon>
        <taxon>Pucciniaceae</taxon>
        <taxon>Puccinia</taxon>
    </lineage>
</organism>
<keyword evidence="2" id="KW-0732">Signal</keyword>
<comment type="caution">
    <text evidence="3">The sequence shown here is derived from an EMBL/GenBank/DDBJ whole genome shotgun (WGS) entry which is preliminary data.</text>
</comment>
<dbReference type="AlphaFoldDB" id="A0A0L6UNC4"/>
<feature type="signal peptide" evidence="2">
    <location>
        <begin position="1"/>
        <end position="20"/>
    </location>
</feature>
<dbReference type="EMBL" id="LAVV01009760">
    <property type="protein sequence ID" value="KNZ50038.1"/>
    <property type="molecule type" value="Genomic_DNA"/>
</dbReference>